<keyword evidence="1" id="KW-1133">Transmembrane helix</keyword>
<evidence type="ECO:0000313" key="2">
    <source>
        <dbReference type="EMBL" id="PWN31365.1"/>
    </source>
</evidence>
<proteinExistence type="predicted"/>
<reference evidence="2 3" key="1">
    <citation type="journal article" date="2018" name="Mol. Biol. Evol.">
        <title>Broad Genomic Sampling Reveals a Smut Pathogenic Ancestry of the Fungal Clade Ustilaginomycotina.</title>
        <authorList>
            <person name="Kijpornyongpan T."/>
            <person name="Mondo S.J."/>
            <person name="Barry K."/>
            <person name="Sandor L."/>
            <person name="Lee J."/>
            <person name="Lipzen A."/>
            <person name="Pangilinan J."/>
            <person name="LaButti K."/>
            <person name="Hainaut M."/>
            <person name="Henrissat B."/>
            <person name="Grigoriev I.V."/>
            <person name="Spatafora J.W."/>
            <person name="Aime M.C."/>
        </authorList>
    </citation>
    <scope>NUCLEOTIDE SEQUENCE [LARGE SCALE GENOMIC DNA]</scope>
    <source>
        <strain evidence="2 3">MCA 3882</strain>
    </source>
</reference>
<feature type="transmembrane region" description="Helical" evidence="1">
    <location>
        <begin position="37"/>
        <end position="60"/>
    </location>
</feature>
<dbReference type="EMBL" id="KZ819610">
    <property type="protein sequence ID" value="PWN31365.1"/>
    <property type="molecule type" value="Genomic_DNA"/>
</dbReference>
<dbReference type="Proteomes" id="UP000245771">
    <property type="component" value="Unassembled WGS sequence"/>
</dbReference>
<accession>A0A316V7B5</accession>
<dbReference type="GeneID" id="37023302"/>
<evidence type="ECO:0000256" key="1">
    <source>
        <dbReference type="SAM" id="Phobius"/>
    </source>
</evidence>
<keyword evidence="1" id="KW-0472">Membrane</keyword>
<keyword evidence="3" id="KW-1185">Reference proteome</keyword>
<keyword evidence="1" id="KW-0812">Transmembrane</keyword>
<dbReference type="RefSeq" id="XP_025351667.1">
    <property type="nucleotide sequence ID" value="XM_025501521.1"/>
</dbReference>
<evidence type="ECO:0000313" key="3">
    <source>
        <dbReference type="Proteomes" id="UP000245771"/>
    </source>
</evidence>
<dbReference type="InParanoid" id="A0A316V7B5"/>
<sequence>MQNEKRLLEVSSVELRDEGEEFIIVERARKRGYNMSIIITMTVLIFLSSLQAVTTANILIKKRIDHKPNIIDTSHHIDRHVQLFSMSSNIKSEHLHDISIPRHQAKGMWLPSHPITHLIRKHANSVTKTKIPDRKDVDKTTNSSLKAWIQSPATFSGSLSDNLAILTKHGYDIEPLLEDVKFMTLKSSSETNDVTYDMNEKRLAPLLVKALLVGANVILGGLIDLGCTVGAQSLGFTETAKYLCIGAAFLFASLGSWGSLYTRARLVQAAANPVSQNAAEIAMGSISVAQGTLGGRGSNNRLWFEDNLVFFQEAYEKSLMIDDEMLNERDKHYDKNIGQSLSAWDIIISHIYPIQLVIHPGFNPSFWYESDIFGNHFTFGWNLQIKSNSTLQLRQCESTDAEIDYNEDPSETYCEQGQSVVPEGVYMSYELLNTSEEQDDSAHLRLGNDSYAFEKAKLDGMLAYLGGTSAVCEGIQYNDQRMAYSVMQVAYASDPVAGFDACENNQ</sequence>
<name>A0A316V7B5_9BASI</name>
<organism evidence="2 3">
    <name type="scientific">Meira miltonrushii</name>
    <dbReference type="NCBI Taxonomy" id="1280837"/>
    <lineage>
        <taxon>Eukaryota</taxon>
        <taxon>Fungi</taxon>
        <taxon>Dikarya</taxon>
        <taxon>Basidiomycota</taxon>
        <taxon>Ustilaginomycotina</taxon>
        <taxon>Exobasidiomycetes</taxon>
        <taxon>Exobasidiales</taxon>
        <taxon>Brachybasidiaceae</taxon>
        <taxon>Meira</taxon>
    </lineage>
</organism>
<protein>
    <submittedName>
        <fullName evidence="2">Uncharacterized protein</fullName>
    </submittedName>
</protein>
<gene>
    <name evidence="2" type="ORF">FA14DRAFT_186447</name>
</gene>
<dbReference type="AlphaFoldDB" id="A0A316V7B5"/>